<accession>A0A9P9DJR8</accession>
<dbReference type="AlphaFoldDB" id="A0A9P9DJR8"/>
<organism evidence="3 4">
    <name type="scientific">Dendryphion nanum</name>
    <dbReference type="NCBI Taxonomy" id="256645"/>
    <lineage>
        <taxon>Eukaryota</taxon>
        <taxon>Fungi</taxon>
        <taxon>Dikarya</taxon>
        <taxon>Ascomycota</taxon>
        <taxon>Pezizomycotina</taxon>
        <taxon>Dothideomycetes</taxon>
        <taxon>Pleosporomycetidae</taxon>
        <taxon>Pleosporales</taxon>
        <taxon>Torulaceae</taxon>
        <taxon>Dendryphion</taxon>
    </lineage>
</organism>
<evidence type="ECO:0000313" key="4">
    <source>
        <dbReference type="Proteomes" id="UP000700596"/>
    </source>
</evidence>
<sequence length="357" mass="39064">MSTRFLLSSLILGLAVQSSSAQSCPVNGPLYYDYNLGVCNTAPDDTSFLANIFRQAQEYPVDNVVNVVALYRDSGGVVRRVTGFPQSTFARDGRNEVTFSFPVAISNIPNGAAVTKYLAITDTVKKCTWFGTAAYTQTHIPTITSTVSYTTVTGTSTSTTTSTTTLIETDSTTTTPPTLTATSVTGFKTVWAKRATTVTTSTFTPKPWTKHVVSWTKTTTTVSCLPGPRKRDIDTNSPQPEPRLDRRQGPIYAEPDCDGWFPLQTVYTDTIIVPASTTTTGEFLSHNNHSLSQLTIPLQSTKSPLRQLQQLSQSKHPLRHPTLPSEAQPQSRRREPSLAGRFCAPRSSHRPSLLRLP</sequence>
<evidence type="ECO:0000256" key="2">
    <source>
        <dbReference type="SAM" id="SignalP"/>
    </source>
</evidence>
<keyword evidence="2" id="KW-0732">Signal</keyword>
<feature type="region of interest" description="Disordered" evidence="1">
    <location>
        <begin position="309"/>
        <end position="357"/>
    </location>
</feature>
<keyword evidence="4" id="KW-1185">Reference proteome</keyword>
<feature type="region of interest" description="Disordered" evidence="1">
    <location>
        <begin position="224"/>
        <end position="252"/>
    </location>
</feature>
<dbReference type="EMBL" id="JAGMWT010000010">
    <property type="protein sequence ID" value="KAH7120760.1"/>
    <property type="molecule type" value="Genomic_DNA"/>
</dbReference>
<dbReference type="OrthoDB" id="10643796at2759"/>
<feature type="chain" id="PRO_5040369286" evidence="2">
    <location>
        <begin position="22"/>
        <end position="357"/>
    </location>
</feature>
<dbReference type="PROSITE" id="PS51257">
    <property type="entry name" value="PROKAR_LIPOPROTEIN"/>
    <property type="match status" value="1"/>
</dbReference>
<reference evidence="3" key="1">
    <citation type="journal article" date="2021" name="Nat. Commun.">
        <title>Genetic determinants of endophytism in the Arabidopsis root mycobiome.</title>
        <authorList>
            <person name="Mesny F."/>
            <person name="Miyauchi S."/>
            <person name="Thiergart T."/>
            <person name="Pickel B."/>
            <person name="Atanasova L."/>
            <person name="Karlsson M."/>
            <person name="Huettel B."/>
            <person name="Barry K.W."/>
            <person name="Haridas S."/>
            <person name="Chen C."/>
            <person name="Bauer D."/>
            <person name="Andreopoulos W."/>
            <person name="Pangilinan J."/>
            <person name="LaButti K."/>
            <person name="Riley R."/>
            <person name="Lipzen A."/>
            <person name="Clum A."/>
            <person name="Drula E."/>
            <person name="Henrissat B."/>
            <person name="Kohler A."/>
            <person name="Grigoriev I.V."/>
            <person name="Martin F.M."/>
            <person name="Hacquard S."/>
        </authorList>
    </citation>
    <scope>NUCLEOTIDE SEQUENCE</scope>
    <source>
        <strain evidence="3">MPI-CAGE-CH-0243</strain>
    </source>
</reference>
<dbReference type="Proteomes" id="UP000700596">
    <property type="component" value="Unassembled WGS sequence"/>
</dbReference>
<protein>
    <submittedName>
        <fullName evidence="3">Uncharacterized protein</fullName>
    </submittedName>
</protein>
<gene>
    <name evidence="3" type="ORF">B0J11DRAFT_47526</name>
</gene>
<evidence type="ECO:0000256" key="1">
    <source>
        <dbReference type="SAM" id="MobiDB-lite"/>
    </source>
</evidence>
<evidence type="ECO:0000313" key="3">
    <source>
        <dbReference type="EMBL" id="KAH7120760.1"/>
    </source>
</evidence>
<comment type="caution">
    <text evidence="3">The sequence shown here is derived from an EMBL/GenBank/DDBJ whole genome shotgun (WGS) entry which is preliminary data.</text>
</comment>
<feature type="signal peptide" evidence="2">
    <location>
        <begin position="1"/>
        <end position="21"/>
    </location>
</feature>
<proteinExistence type="predicted"/>
<name>A0A9P9DJR8_9PLEO</name>